<dbReference type="RefSeq" id="WP_132007237.1">
    <property type="nucleotide sequence ID" value="NZ_JABUHM010000005.1"/>
</dbReference>
<dbReference type="Pfam" id="PF04186">
    <property type="entry name" value="FxsA"/>
    <property type="match status" value="1"/>
</dbReference>
<proteinExistence type="predicted"/>
<gene>
    <name evidence="2" type="ORF">EV146_107151</name>
</gene>
<dbReference type="NCBIfam" id="NF008528">
    <property type="entry name" value="PRK11463.1-2"/>
    <property type="match status" value="1"/>
</dbReference>
<sequence length="128" mass="14231">MRYLLLPIIIIPAIEISLLLLSGKTIGVLPTVFLILLTGVFGAYLAKKQGIATLKKAQEEMRHGSMPADAVLDGICILIGGTLLLTPGFVTDLLGFLMLVPQTRMFFKRILYRLFKNWMNRGTITVIR</sequence>
<keyword evidence="1" id="KW-0472">Membrane</keyword>
<keyword evidence="1" id="KW-1133">Transmembrane helix</keyword>
<reference evidence="2 3" key="1">
    <citation type="journal article" date="2015" name="Stand. Genomic Sci.">
        <title>Genomic Encyclopedia of Bacterial and Archaeal Type Strains, Phase III: the genomes of soil and plant-associated and newly described type strains.</title>
        <authorList>
            <person name="Whitman W.B."/>
            <person name="Woyke T."/>
            <person name="Klenk H.P."/>
            <person name="Zhou Y."/>
            <person name="Lilburn T.G."/>
            <person name="Beck B.J."/>
            <person name="De Vos P."/>
            <person name="Vandamme P."/>
            <person name="Eisen J.A."/>
            <person name="Garrity G."/>
            <person name="Hugenholtz P."/>
            <person name="Kyrpides N.C."/>
        </authorList>
    </citation>
    <scope>NUCLEOTIDE SEQUENCE [LARGE SCALE GENOMIC DNA]</scope>
    <source>
        <strain evidence="2 3">CV53</strain>
    </source>
</reference>
<feature type="transmembrane region" description="Helical" evidence="1">
    <location>
        <begin position="28"/>
        <end position="46"/>
    </location>
</feature>
<dbReference type="Proteomes" id="UP000295689">
    <property type="component" value="Unassembled WGS sequence"/>
</dbReference>
<dbReference type="EMBL" id="SLVV01000007">
    <property type="protein sequence ID" value="TCN24456.1"/>
    <property type="molecule type" value="Genomic_DNA"/>
</dbReference>
<feature type="transmembrane region" description="Helical" evidence="1">
    <location>
        <begin position="5"/>
        <end position="22"/>
    </location>
</feature>
<evidence type="ECO:0000313" key="3">
    <source>
        <dbReference type="Proteomes" id="UP000295689"/>
    </source>
</evidence>
<accession>A0A4R2BCJ2</accession>
<evidence type="ECO:0000313" key="2">
    <source>
        <dbReference type="EMBL" id="TCN24456.1"/>
    </source>
</evidence>
<protein>
    <submittedName>
        <fullName evidence="2">UPF0716 protein FxsA</fullName>
    </submittedName>
</protein>
<dbReference type="PANTHER" id="PTHR35335">
    <property type="entry name" value="UPF0716 PROTEIN FXSA"/>
    <property type="match status" value="1"/>
</dbReference>
<dbReference type="InterPro" id="IPR007313">
    <property type="entry name" value="FxsA"/>
</dbReference>
<evidence type="ECO:0000256" key="1">
    <source>
        <dbReference type="SAM" id="Phobius"/>
    </source>
</evidence>
<keyword evidence="3" id="KW-1185">Reference proteome</keyword>
<name>A0A4R2BCJ2_9BACI</name>
<comment type="caution">
    <text evidence="2">The sequence shown here is derived from an EMBL/GenBank/DDBJ whole genome shotgun (WGS) entry which is preliminary data.</text>
</comment>
<organism evidence="2 3">
    <name type="scientific">Mesobacillus foraminis</name>
    <dbReference type="NCBI Taxonomy" id="279826"/>
    <lineage>
        <taxon>Bacteria</taxon>
        <taxon>Bacillati</taxon>
        <taxon>Bacillota</taxon>
        <taxon>Bacilli</taxon>
        <taxon>Bacillales</taxon>
        <taxon>Bacillaceae</taxon>
        <taxon>Mesobacillus</taxon>
    </lineage>
</organism>
<keyword evidence="1" id="KW-0812">Transmembrane</keyword>
<dbReference type="AlphaFoldDB" id="A0A4R2BCJ2"/>
<dbReference type="PANTHER" id="PTHR35335:SF1">
    <property type="entry name" value="UPF0716 PROTEIN FXSA"/>
    <property type="match status" value="1"/>
</dbReference>
<dbReference type="GO" id="GO:0016020">
    <property type="term" value="C:membrane"/>
    <property type="evidence" value="ECO:0007669"/>
    <property type="project" value="InterPro"/>
</dbReference>